<evidence type="ECO:0000313" key="2">
    <source>
        <dbReference type="Proteomes" id="UP000244655"/>
    </source>
</evidence>
<evidence type="ECO:0000313" key="1">
    <source>
        <dbReference type="EMBL" id="AWG43110.1"/>
    </source>
</evidence>
<accession>A0A2S1LXV5</accession>
<proteinExistence type="predicted"/>
<evidence type="ECO:0008006" key="3">
    <source>
        <dbReference type="Google" id="ProtNLM"/>
    </source>
</evidence>
<dbReference type="Proteomes" id="UP000244655">
    <property type="component" value="Chromosome"/>
</dbReference>
<gene>
    <name evidence="1" type="ORF">CR532_03985</name>
</gene>
<protein>
    <recommendedName>
        <fullName evidence="3">Lipoprotein</fullName>
    </recommendedName>
</protein>
<name>A0A2S1LXV5_9SPIR</name>
<organism evidence="1 2">
    <name type="scientific">Candidatus Borreliella tachyglossi</name>
    <dbReference type="NCBI Taxonomy" id="1964448"/>
    <lineage>
        <taxon>Bacteria</taxon>
        <taxon>Pseudomonadati</taxon>
        <taxon>Spirochaetota</taxon>
        <taxon>Spirochaetia</taxon>
        <taxon>Spirochaetales</taxon>
        <taxon>Borreliaceae</taxon>
        <taxon>Borreliella</taxon>
    </lineage>
</organism>
<dbReference type="EMBL" id="CP025785">
    <property type="protein sequence ID" value="AWG43110.1"/>
    <property type="molecule type" value="Genomic_DNA"/>
</dbReference>
<dbReference type="OrthoDB" id="350523at2"/>
<dbReference type="AlphaFoldDB" id="A0A2S1LXV5"/>
<keyword evidence="2" id="KW-1185">Reference proteome</keyword>
<sequence length="254" mass="29390">MVLSLRLLRLDLNLKNFFLSILILGCRLPKTDFSILEFSVVSPSQHITSLNSLLDASYNFFLSDFDLVIIKNLNNKEELDLINNKVSFGSFKNAYFISQNKRYSISILAKEMVRVQILSYIEGLYEQRLGVVVDFAFKGHNYGIVIFNFSEEISADLDISIVEDQIAYLNYKYENLLFILNKLELVLLDVVIRSGFFSLVHDSMSQMHIINNINYRVYSNFQAQISLYTLIYVLLSYLYDSSSIDNFPKSIIIK</sequence>
<reference evidence="1 2" key="1">
    <citation type="submission" date="2018-01" db="EMBL/GenBank/DDBJ databases">
        <title>Genome sequence of Borrelia tachyglossi.</title>
        <authorList>
            <person name="Gofton A.W."/>
        </authorList>
    </citation>
    <scope>NUCLEOTIDE SEQUENCE [LARGE SCALE GENOMIC DNA]</scope>
    <source>
        <strain evidence="1 2">Bc-F10-1268</strain>
    </source>
</reference>
<dbReference type="PROSITE" id="PS51257">
    <property type="entry name" value="PROKAR_LIPOPROTEIN"/>
    <property type="match status" value="1"/>
</dbReference>